<keyword evidence="3 7" id="KW-0206">Cytoskeleton</keyword>
<dbReference type="InterPro" id="IPR051155">
    <property type="entry name" value="Nematode_MSP"/>
</dbReference>
<evidence type="ECO:0000256" key="2">
    <source>
        <dbReference type="ARBA" id="ARBA00022490"/>
    </source>
</evidence>
<feature type="transmembrane region" description="Helical" evidence="8">
    <location>
        <begin position="58"/>
        <end position="77"/>
    </location>
</feature>
<evidence type="ECO:0000259" key="9">
    <source>
        <dbReference type="PROSITE" id="PS50202"/>
    </source>
</evidence>
<evidence type="ECO:0000256" key="4">
    <source>
        <dbReference type="ARBA" id="ARBA00023273"/>
    </source>
</evidence>
<evidence type="ECO:0000256" key="7">
    <source>
        <dbReference type="RuleBase" id="RU003425"/>
    </source>
</evidence>
<dbReference type="InterPro" id="IPR013783">
    <property type="entry name" value="Ig-like_fold"/>
</dbReference>
<dbReference type="WBParaSite" id="TCNE_0001543101-mRNA-1">
    <property type="protein sequence ID" value="TCNE_0001543101-mRNA-1"/>
    <property type="gene ID" value="TCNE_0001543101"/>
</dbReference>
<dbReference type="PANTHER" id="PTHR22920:SF7">
    <property type="entry name" value="MSP DOMAIN-CONTAINING PROTEIN-RELATED"/>
    <property type="match status" value="1"/>
</dbReference>
<evidence type="ECO:0000256" key="3">
    <source>
        <dbReference type="ARBA" id="ARBA00023212"/>
    </source>
</evidence>
<evidence type="ECO:0000256" key="1">
    <source>
        <dbReference type="ARBA" id="ARBA00004245"/>
    </source>
</evidence>
<keyword evidence="8" id="KW-1133">Transmembrane helix</keyword>
<organism evidence="11 12">
    <name type="scientific">Toxocara canis</name>
    <name type="common">Canine roundworm</name>
    <dbReference type="NCBI Taxonomy" id="6265"/>
    <lineage>
        <taxon>Eukaryota</taxon>
        <taxon>Metazoa</taxon>
        <taxon>Ecdysozoa</taxon>
        <taxon>Nematoda</taxon>
        <taxon>Chromadorea</taxon>
        <taxon>Rhabditida</taxon>
        <taxon>Spirurina</taxon>
        <taxon>Ascaridomorpha</taxon>
        <taxon>Ascaridoidea</taxon>
        <taxon>Toxocaridae</taxon>
        <taxon>Toxocara</taxon>
    </lineage>
</organism>
<dbReference type="SUPFAM" id="SSF49354">
    <property type="entry name" value="PapD-like"/>
    <property type="match status" value="1"/>
</dbReference>
<keyword evidence="2" id="KW-0963">Cytoplasm</keyword>
<reference evidence="12" key="1">
    <citation type="submission" date="2016-06" db="UniProtKB">
        <authorList>
            <consortium name="WormBaseParasite"/>
        </authorList>
    </citation>
    <scope>IDENTIFICATION</scope>
</reference>
<evidence type="ECO:0000313" key="12">
    <source>
        <dbReference type="WBParaSite" id="TCNE_0001543101-mRNA-1"/>
    </source>
</evidence>
<dbReference type="GO" id="GO:0005856">
    <property type="term" value="C:cytoskeleton"/>
    <property type="evidence" value="ECO:0007669"/>
    <property type="project" value="UniProtKB-SubCell"/>
</dbReference>
<keyword evidence="8" id="KW-0472">Membrane</keyword>
<comment type="function">
    <text evidence="5 7">Central component in molecular interactions underlying sperm crawling. Forms an extensive filament system that extends from sperm villipoda, along the leading edge of the pseudopod.</text>
</comment>
<feature type="transmembrane region" description="Helical" evidence="8">
    <location>
        <begin position="84"/>
        <end position="102"/>
    </location>
</feature>
<dbReference type="Pfam" id="PF00635">
    <property type="entry name" value="Motile_Sperm"/>
    <property type="match status" value="1"/>
</dbReference>
<evidence type="ECO:0000256" key="5">
    <source>
        <dbReference type="ARBA" id="ARBA00037744"/>
    </source>
</evidence>
<accession>A0A183V3W0</accession>
<dbReference type="InterPro" id="IPR000535">
    <property type="entry name" value="MSP_dom"/>
</dbReference>
<evidence type="ECO:0000313" key="10">
    <source>
        <dbReference type="EMBL" id="VDM46751.1"/>
    </source>
</evidence>
<keyword evidence="8" id="KW-0812">Transmembrane</keyword>
<evidence type="ECO:0000256" key="8">
    <source>
        <dbReference type="SAM" id="Phobius"/>
    </source>
</evidence>
<dbReference type="InterPro" id="IPR008962">
    <property type="entry name" value="PapD-like_sf"/>
</dbReference>
<proteinExistence type="predicted"/>
<dbReference type="PROSITE" id="PS50202">
    <property type="entry name" value="MSP"/>
    <property type="match status" value="1"/>
</dbReference>
<protein>
    <recommendedName>
        <fullName evidence="7">Major sperm protein</fullName>
    </recommendedName>
</protein>
<dbReference type="EMBL" id="UYWY01022857">
    <property type="protein sequence ID" value="VDM46751.1"/>
    <property type="molecule type" value="Genomic_DNA"/>
</dbReference>
<evidence type="ECO:0000256" key="6">
    <source>
        <dbReference type="ARBA" id="ARBA00037818"/>
    </source>
</evidence>
<reference evidence="10 11" key="2">
    <citation type="submission" date="2018-11" db="EMBL/GenBank/DDBJ databases">
        <authorList>
            <consortium name="Pathogen Informatics"/>
        </authorList>
    </citation>
    <scope>NUCLEOTIDE SEQUENCE [LARGE SCALE GENOMIC DNA]</scope>
</reference>
<comment type="subcellular location">
    <subcellularLocation>
        <location evidence="6">Cell projection</location>
        <location evidence="6">Pseudopodium</location>
    </subcellularLocation>
    <subcellularLocation>
        <location evidence="1">Cytoplasm</location>
        <location evidence="1">Cytoskeleton</location>
    </subcellularLocation>
</comment>
<dbReference type="AlphaFoldDB" id="A0A183V3W0"/>
<evidence type="ECO:0000313" key="11">
    <source>
        <dbReference type="Proteomes" id="UP000050794"/>
    </source>
</evidence>
<gene>
    <name evidence="10" type="ORF">TCNE_LOCUS15430</name>
</gene>
<dbReference type="Gene3D" id="2.60.40.10">
    <property type="entry name" value="Immunoglobulins"/>
    <property type="match status" value="1"/>
</dbReference>
<keyword evidence="4" id="KW-0966">Cell projection</keyword>
<feature type="domain" description="MSP" evidence="9">
    <location>
        <begin position="276"/>
        <end position="390"/>
    </location>
</feature>
<feature type="transmembrane region" description="Helical" evidence="8">
    <location>
        <begin position="117"/>
        <end position="135"/>
    </location>
</feature>
<name>A0A183V3W0_TOXCA</name>
<keyword evidence="11" id="KW-1185">Reference proteome</keyword>
<dbReference type="Proteomes" id="UP000050794">
    <property type="component" value="Unassembled WGS sequence"/>
</dbReference>
<sequence>MLLRQVRLRKDCAREECCVMRSLLALCSFRPIFSMDVMRMQYATYLPRSQPLYSPTHNYLIIPRICSLMYVSFIIFLQLNDFHIFLELLAVILKATIFYWTISGVLLASDNVFFDSFGYFFGKFLLLTALFLNAVHQHQVSRRINERQQRGARIAASTASLLTALTLTDATQFSTKAPYTVKRVIPARSVSTALLNSAPGLEMAASSDTAFTDTASLYSLGATSAGDEGGIDTKSSDDIHKAGDQASRHSIWLFQASLVKRTTPETMALIIDGDGNVSVEPTKSVIFKAPFIEPSTINITNNCDSSLMWALRTNAVERLVAQPTSGVIHARANAEFKIGLVEAPPTEQSVTDRLGIDYSFVDDSVAVFDRTVLQAAGNERKRVKIDVRYEY</sequence>
<dbReference type="GO" id="GO:0031143">
    <property type="term" value="C:pseudopodium"/>
    <property type="evidence" value="ECO:0007669"/>
    <property type="project" value="UniProtKB-SubCell"/>
</dbReference>
<dbReference type="PANTHER" id="PTHR22920">
    <property type="entry name" value="MAJOR SPERM PROTEIN"/>
    <property type="match status" value="1"/>
</dbReference>